<dbReference type="Proteomes" id="UP001157134">
    <property type="component" value="Unassembled WGS sequence"/>
</dbReference>
<evidence type="ECO:0000256" key="1">
    <source>
        <dbReference type="ARBA" id="ARBA00003293"/>
    </source>
</evidence>
<dbReference type="EMBL" id="BSSV01000004">
    <property type="protein sequence ID" value="GLX85851.1"/>
    <property type="molecule type" value="Genomic_DNA"/>
</dbReference>
<name>A0ABQ6HH55_9GAMM</name>
<dbReference type="RefSeq" id="WP_284298351.1">
    <property type="nucleotide sequence ID" value="NZ_BSSV01000004.1"/>
</dbReference>
<keyword evidence="4" id="KW-0540">Nuclease</keyword>
<proteinExistence type="inferred from homology"/>
<evidence type="ECO:0000256" key="3">
    <source>
        <dbReference type="ARBA" id="ARBA00022705"/>
    </source>
</evidence>
<keyword evidence="9" id="KW-1185">Reference proteome</keyword>
<evidence type="ECO:0000313" key="9">
    <source>
        <dbReference type="Proteomes" id="UP001157134"/>
    </source>
</evidence>
<comment type="function">
    <text evidence="1">Possible endonuclease which induces a single-strand cut and initiates DNA replication.</text>
</comment>
<evidence type="ECO:0000259" key="7">
    <source>
        <dbReference type="Pfam" id="PF05840"/>
    </source>
</evidence>
<dbReference type="Pfam" id="PF05840">
    <property type="entry name" value="Phage_GPA"/>
    <property type="match status" value="1"/>
</dbReference>
<protein>
    <recommendedName>
        <fullName evidence="7">Replication gene A protein-like domain-containing protein</fullName>
    </recommendedName>
</protein>
<evidence type="ECO:0000256" key="4">
    <source>
        <dbReference type="ARBA" id="ARBA00022722"/>
    </source>
</evidence>
<comment type="similarity">
    <text evidence="2">Belongs to the phage GPA family.</text>
</comment>
<reference evidence="8 9" key="1">
    <citation type="submission" date="2023-03" db="EMBL/GenBank/DDBJ databases">
        <title>Thalassotalea loyana LMG 22536T draft genome sequence.</title>
        <authorList>
            <person name="Sawabe T."/>
        </authorList>
    </citation>
    <scope>NUCLEOTIDE SEQUENCE [LARGE SCALE GENOMIC DNA]</scope>
    <source>
        <strain evidence="8 9">LMG 22536</strain>
    </source>
</reference>
<organism evidence="8 9">
    <name type="scientific">Thalassotalea loyana</name>
    <dbReference type="NCBI Taxonomy" id="280483"/>
    <lineage>
        <taxon>Bacteria</taxon>
        <taxon>Pseudomonadati</taxon>
        <taxon>Pseudomonadota</taxon>
        <taxon>Gammaproteobacteria</taxon>
        <taxon>Alteromonadales</taxon>
        <taxon>Colwelliaceae</taxon>
        <taxon>Thalassotalea</taxon>
    </lineage>
</organism>
<evidence type="ECO:0000313" key="8">
    <source>
        <dbReference type="EMBL" id="GLX85851.1"/>
    </source>
</evidence>
<keyword evidence="5" id="KW-0255">Endonuclease</keyword>
<keyword evidence="6" id="KW-0378">Hydrolase</keyword>
<accession>A0ABQ6HH55</accession>
<feature type="domain" description="Replication gene A protein-like" evidence="7">
    <location>
        <begin position="111"/>
        <end position="351"/>
    </location>
</feature>
<dbReference type="InterPro" id="IPR008766">
    <property type="entry name" value="Replication_gene_A-like"/>
</dbReference>
<evidence type="ECO:0000256" key="6">
    <source>
        <dbReference type="ARBA" id="ARBA00022801"/>
    </source>
</evidence>
<sequence>MEDLKTLLNGIKLCREKTQSERILEELIAIQEYDDLCERNELLQFIYNHSIVQIKQSKKSSIVFYENLSLVTYNLISYYKDKFDSLSSNSEIAFGLKFSQLAGNRKDSKFNHLMDFEYLYKKLEQIKLIYIECINLHKYKMSYVTDRLLDKTKKKLEKEKLYLENTYLKNQSGEVFSLAQLTRDNDTKLAELHAFNKQLELKAEAMGFTWVFATITCPPKFHINPKQSKSDCWDRESTPKDSVNFINKIWSNFRKKIDKLDIDMPFGFWSKEPHSSAAVHKHALIFCRKEDVSAICRWISHYTKLSFSNVGHKYVHDVSCKFVVEKTSEKLADKGKKKAKPSSYIFKYIKKGLCISDEDSKEFRQIQSHYKEHKYRRFGFFGIDRCIVLWRELKRFNKLELKTDDEALLELSKMVKDNNFKDFCTSPLKDFVEFIYKDAIYDEYGNFIEYYLDDYGDDKKQICGFVCNGVEYKTRNEYIKIN</sequence>
<comment type="caution">
    <text evidence="8">The sequence shown here is derived from an EMBL/GenBank/DDBJ whole genome shotgun (WGS) entry which is preliminary data.</text>
</comment>
<evidence type="ECO:0000256" key="2">
    <source>
        <dbReference type="ARBA" id="ARBA00009260"/>
    </source>
</evidence>
<keyword evidence="3" id="KW-0235">DNA replication</keyword>
<evidence type="ECO:0000256" key="5">
    <source>
        <dbReference type="ARBA" id="ARBA00022759"/>
    </source>
</evidence>
<gene>
    <name evidence="8" type="ORF">tloyanaT_21030</name>
</gene>